<organism evidence="1 2">
    <name type="scientific">Pasteurella multocida</name>
    <dbReference type="NCBI Taxonomy" id="747"/>
    <lineage>
        <taxon>Bacteria</taxon>
        <taxon>Pseudomonadati</taxon>
        <taxon>Pseudomonadota</taxon>
        <taxon>Gammaproteobacteria</taxon>
        <taxon>Pasteurellales</taxon>
        <taxon>Pasteurellaceae</taxon>
        <taxon>Pasteurella</taxon>
    </lineage>
</organism>
<dbReference type="EMBL" id="PPVL01000004">
    <property type="protein sequence ID" value="NNI78938.1"/>
    <property type="molecule type" value="Genomic_DNA"/>
</dbReference>
<dbReference type="CDD" id="cd13445">
    <property type="entry name" value="CDI_inhibitor_EC869_like"/>
    <property type="match status" value="1"/>
</dbReference>
<dbReference type="Gene3D" id="3.40.1590.10">
    <property type="entry name" value="NMB0488-like"/>
    <property type="match status" value="1"/>
</dbReference>
<protein>
    <submittedName>
        <fullName evidence="1">DUF1436 domain-containing protein</fullName>
    </submittedName>
</protein>
<name>A0A849CM86_PASMD</name>
<dbReference type="AlphaFoldDB" id="A0A849CM86"/>
<reference evidence="1 2" key="1">
    <citation type="journal article" date="2018" name="Front. Microbiol.">
        <title>Genetic and Phylogenetic Characteristics of Pasteurella multocida Isolates From Different Host Species.</title>
        <authorList>
            <person name="Peng Z."/>
            <person name="Liang W."/>
            <person name="Wang F."/>
            <person name="Xu Z."/>
            <person name="Xie Z."/>
            <person name="Lian Z."/>
            <person name="Hua L."/>
            <person name="Zhou R."/>
            <person name="Chen H."/>
            <person name="Wu B."/>
        </authorList>
    </citation>
    <scope>NUCLEOTIDE SEQUENCE [LARGE SCALE GENOMIC DNA]</scope>
    <source>
        <strain evidence="1 2">HNA06</strain>
    </source>
</reference>
<dbReference type="InterPro" id="IPR009888">
    <property type="entry name" value="CdiI_Proteobact"/>
</dbReference>
<dbReference type="Pfam" id="PF07262">
    <property type="entry name" value="CdiI"/>
    <property type="match status" value="1"/>
</dbReference>
<sequence>MKKDVIVEKTSKYISIQSYLIGRVSMTNINKSPVFLDTTTSLKKLGEAIYLELENSREISGKEFEYYWNNDDLFSSFQENLNKDVMRIYGYKNYRQICKDTLFLSVNINNNILYITPSHQDGLGTFGTARDRYGKAIEFTYPIDLSDEELGKAVMDAFEYSTSIYKKK</sequence>
<evidence type="ECO:0000313" key="1">
    <source>
        <dbReference type="EMBL" id="NNI78938.1"/>
    </source>
</evidence>
<accession>A0A849CM86</accession>
<dbReference type="SUPFAM" id="SSF160207">
    <property type="entry name" value="NMB0488-like"/>
    <property type="match status" value="1"/>
</dbReference>
<gene>
    <name evidence="1" type="ORF">C2800_05815</name>
</gene>
<comment type="caution">
    <text evidence="1">The sequence shown here is derived from an EMBL/GenBank/DDBJ whole genome shotgun (WGS) entry which is preliminary data.</text>
</comment>
<dbReference type="InterPro" id="IPR037891">
    <property type="entry name" value="Cdil-like_sf"/>
</dbReference>
<proteinExistence type="predicted"/>
<dbReference type="RefSeq" id="WP_014668084.1">
    <property type="nucleotide sequence ID" value="NZ_CP030096.1"/>
</dbReference>
<dbReference type="Proteomes" id="UP000540079">
    <property type="component" value="Unassembled WGS sequence"/>
</dbReference>
<evidence type="ECO:0000313" key="2">
    <source>
        <dbReference type="Proteomes" id="UP000540079"/>
    </source>
</evidence>